<gene>
    <name evidence="1" type="ORF">Slati_0985100</name>
</gene>
<comment type="caution">
    <text evidence="1">The sequence shown here is derived from an EMBL/GenBank/DDBJ whole genome shotgun (WGS) entry which is preliminary data.</text>
</comment>
<reference evidence="1" key="2">
    <citation type="journal article" date="2024" name="Plant">
        <title>Genomic evolution and insights into agronomic trait innovations of Sesamum species.</title>
        <authorList>
            <person name="Miao H."/>
            <person name="Wang L."/>
            <person name="Qu L."/>
            <person name="Liu H."/>
            <person name="Sun Y."/>
            <person name="Le M."/>
            <person name="Wang Q."/>
            <person name="Wei S."/>
            <person name="Zheng Y."/>
            <person name="Lin W."/>
            <person name="Duan Y."/>
            <person name="Cao H."/>
            <person name="Xiong S."/>
            <person name="Wang X."/>
            <person name="Wei L."/>
            <person name="Li C."/>
            <person name="Ma Q."/>
            <person name="Ju M."/>
            <person name="Zhao R."/>
            <person name="Li G."/>
            <person name="Mu C."/>
            <person name="Tian Q."/>
            <person name="Mei H."/>
            <person name="Zhang T."/>
            <person name="Gao T."/>
            <person name="Zhang H."/>
        </authorList>
    </citation>
    <scope>NUCLEOTIDE SEQUENCE</scope>
    <source>
        <strain evidence="1">KEN1</strain>
    </source>
</reference>
<dbReference type="EMBL" id="JACGWN010000003">
    <property type="protein sequence ID" value="KAL0456459.1"/>
    <property type="molecule type" value="Genomic_DNA"/>
</dbReference>
<sequence length="72" mass="8244">MRRPNTLTPRAHRQELPLVTALLTVRRQELPPVAARRQELPLVTACCLLFAGRSSRYSLARRSYGRRSTQAQ</sequence>
<name>A0AAW2XRA4_9LAMI</name>
<organism evidence="1">
    <name type="scientific">Sesamum latifolium</name>
    <dbReference type="NCBI Taxonomy" id="2727402"/>
    <lineage>
        <taxon>Eukaryota</taxon>
        <taxon>Viridiplantae</taxon>
        <taxon>Streptophyta</taxon>
        <taxon>Embryophyta</taxon>
        <taxon>Tracheophyta</taxon>
        <taxon>Spermatophyta</taxon>
        <taxon>Magnoliopsida</taxon>
        <taxon>eudicotyledons</taxon>
        <taxon>Gunneridae</taxon>
        <taxon>Pentapetalae</taxon>
        <taxon>asterids</taxon>
        <taxon>lamiids</taxon>
        <taxon>Lamiales</taxon>
        <taxon>Pedaliaceae</taxon>
        <taxon>Sesamum</taxon>
    </lineage>
</organism>
<proteinExistence type="predicted"/>
<protein>
    <submittedName>
        <fullName evidence="1">Uncharacterized protein</fullName>
    </submittedName>
</protein>
<dbReference type="AlphaFoldDB" id="A0AAW2XRA4"/>
<accession>A0AAW2XRA4</accession>
<reference evidence="1" key="1">
    <citation type="submission" date="2020-06" db="EMBL/GenBank/DDBJ databases">
        <authorList>
            <person name="Li T."/>
            <person name="Hu X."/>
            <person name="Zhang T."/>
            <person name="Song X."/>
            <person name="Zhang H."/>
            <person name="Dai N."/>
            <person name="Sheng W."/>
            <person name="Hou X."/>
            <person name="Wei L."/>
        </authorList>
    </citation>
    <scope>NUCLEOTIDE SEQUENCE</scope>
    <source>
        <strain evidence="1">KEN1</strain>
        <tissue evidence="1">Leaf</tissue>
    </source>
</reference>
<evidence type="ECO:0000313" key="1">
    <source>
        <dbReference type="EMBL" id="KAL0456459.1"/>
    </source>
</evidence>